<dbReference type="Proteomes" id="UP000805193">
    <property type="component" value="Unassembled WGS sequence"/>
</dbReference>
<name>A0AC60Q8X5_IXOPE</name>
<organism evidence="1 2">
    <name type="scientific">Ixodes persulcatus</name>
    <name type="common">Taiga tick</name>
    <dbReference type="NCBI Taxonomy" id="34615"/>
    <lineage>
        <taxon>Eukaryota</taxon>
        <taxon>Metazoa</taxon>
        <taxon>Ecdysozoa</taxon>
        <taxon>Arthropoda</taxon>
        <taxon>Chelicerata</taxon>
        <taxon>Arachnida</taxon>
        <taxon>Acari</taxon>
        <taxon>Parasitiformes</taxon>
        <taxon>Ixodida</taxon>
        <taxon>Ixodoidea</taxon>
        <taxon>Ixodidae</taxon>
        <taxon>Ixodinae</taxon>
        <taxon>Ixodes</taxon>
    </lineage>
</organism>
<accession>A0AC60Q8X5</accession>
<proteinExistence type="predicted"/>
<evidence type="ECO:0000313" key="1">
    <source>
        <dbReference type="EMBL" id="KAG0430411.1"/>
    </source>
</evidence>
<protein>
    <submittedName>
        <fullName evidence="1">Uncharacterized protein</fullName>
    </submittedName>
</protein>
<gene>
    <name evidence="1" type="ORF">HPB47_022717</name>
</gene>
<evidence type="ECO:0000313" key="2">
    <source>
        <dbReference type="Proteomes" id="UP000805193"/>
    </source>
</evidence>
<sequence length="522" mass="59471">MRHSHLIPSIHFRSKSSSGILTYSHIVYTYRCSFALYFALLFASQLFVMYNNFTTAESTNYSLKDASRLRELLITTGRTEFFGSTYCKTFNAVVLFKIILHGYAVSTMVIILAIVAILIISVLLFKNKSKGTDTNKILAPGPKGLPIIGYMPFIGPTPHVKYKELSKIYGPIVRIKMGSTDVLVLHDVQSIKEGLNKDEVLARPPYFLLKRMGMDGVITMNGQPWLDNRRFCLHVLRDLGFGSKSMEQHIKEEVAQLCDALQSWDGKPNDITDIITSSISNNITALLFGERFHYDDPRRHFLDTRLVKFALNASTVSALDFLPIVWKLVSYIPSSKIRIAQEELKDLHDFIRQVWERSKALNADVNKDFIGAYLNKINEKNGGNASFNPQTLTGNALNLFGAGTLSVKASMLWHLLNCARDPEGVQRKLQQEVDEVVGRVRAPVWEDRENMPYTMAVIWEMLRWRTVAPLGIIRDMPFYRNKRSSASRARERRWKSTLPTRTLVHSSTINPSENILFRVRSQ</sequence>
<comment type="caution">
    <text evidence="1">The sequence shown here is derived from an EMBL/GenBank/DDBJ whole genome shotgun (WGS) entry which is preliminary data.</text>
</comment>
<dbReference type="EMBL" id="JABSTQ010009328">
    <property type="protein sequence ID" value="KAG0430411.1"/>
    <property type="molecule type" value="Genomic_DNA"/>
</dbReference>
<keyword evidence="2" id="KW-1185">Reference proteome</keyword>
<reference evidence="1 2" key="1">
    <citation type="journal article" date="2020" name="Cell">
        <title>Large-Scale Comparative Analyses of Tick Genomes Elucidate Their Genetic Diversity and Vector Capacities.</title>
        <authorList>
            <consortium name="Tick Genome and Microbiome Consortium (TIGMIC)"/>
            <person name="Jia N."/>
            <person name="Wang J."/>
            <person name="Shi W."/>
            <person name="Du L."/>
            <person name="Sun Y."/>
            <person name="Zhan W."/>
            <person name="Jiang J.F."/>
            <person name="Wang Q."/>
            <person name="Zhang B."/>
            <person name="Ji P."/>
            <person name="Bell-Sakyi L."/>
            <person name="Cui X.M."/>
            <person name="Yuan T.T."/>
            <person name="Jiang B.G."/>
            <person name="Yang W.F."/>
            <person name="Lam T.T."/>
            <person name="Chang Q.C."/>
            <person name="Ding S.J."/>
            <person name="Wang X.J."/>
            <person name="Zhu J.G."/>
            <person name="Ruan X.D."/>
            <person name="Zhao L."/>
            <person name="Wei J.T."/>
            <person name="Ye R.Z."/>
            <person name="Que T.C."/>
            <person name="Du C.H."/>
            <person name="Zhou Y.H."/>
            <person name="Cheng J.X."/>
            <person name="Dai P.F."/>
            <person name="Guo W.B."/>
            <person name="Han X.H."/>
            <person name="Huang E.J."/>
            <person name="Li L.F."/>
            <person name="Wei W."/>
            <person name="Gao Y.C."/>
            <person name="Liu J.Z."/>
            <person name="Shao H.Z."/>
            <person name="Wang X."/>
            <person name="Wang C.C."/>
            <person name="Yang T.C."/>
            <person name="Huo Q.B."/>
            <person name="Li W."/>
            <person name="Chen H.Y."/>
            <person name="Chen S.E."/>
            <person name="Zhou L.G."/>
            <person name="Ni X.B."/>
            <person name="Tian J.H."/>
            <person name="Sheng Y."/>
            <person name="Liu T."/>
            <person name="Pan Y.S."/>
            <person name="Xia L.Y."/>
            <person name="Li J."/>
            <person name="Zhao F."/>
            <person name="Cao W.C."/>
        </authorList>
    </citation>
    <scope>NUCLEOTIDE SEQUENCE [LARGE SCALE GENOMIC DNA]</scope>
    <source>
        <strain evidence="1">Iper-2018</strain>
    </source>
</reference>